<sequence length="398" mass="45355">MRRFFNLLKKNMNAFGLVFLMAISFCFAMFQGGFVSWFIFYSFLPFAAYAAILLFYPLHAITVERKASKRECQAGESVEIVLTFTRKNRLPLLFMVIEEEMPDELEDRGIHRRLLTFPGFKRTISMSYVLESLPRGDHSFQSIRFWIGDFFGMIEKEAIFDSPLNITVFPPYHELDSLYLDRLFNQGQAGSTKKIQREHSVVSGVREYQPGDQLSWINWKATARTSEIMTKEFEVQKNQDVWIIHDDQPSILFEETIEVVASFVHSMLKKGMRVGYASTGSSLILPAGGGRHQRRKIFTRLAKEGPGATNELAEKGRKGDLPANAAVIFIVSEITREKVDILNAFRTNQGLTMLSMKNPAILSDEGKQAMTAAITKGIKVSFIEHEQLLFDRTEAMAK</sequence>
<dbReference type="STRING" id="264697.ABE28_001790"/>
<reference evidence="3 4" key="1">
    <citation type="submission" date="2016-08" db="EMBL/GenBank/DDBJ databases">
        <title>Complete genome sequence of Bacillus muralis G25-68, a strain with toxicity to nematodes.</title>
        <authorList>
            <person name="Zheng Z."/>
        </authorList>
    </citation>
    <scope>NUCLEOTIDE SEQUENCE [LARGE SCALE GENOMIC DNA]</scope>
    <source>
        <strain evidence="3 4">G25-68</strain>
    </source>
</reference>
<keyword evidence="1" id="KW-0812">Transmembrane</keyword>
<gene>
    <name evidence="3" type="ORF">ABE28_001790</name>
</gene>
<feature type="transmembrane region" description="Helical" evidence="1">
    <location>
        <begin position="12"/>
        <end position="30"/>
    </location>
</feature>
<dbReference type="InterPro" id="IPR002881">
    <property type="entry name" value="DUF58"/>
</dbReference>
<dbReference type="OrthoDB" id="140416at2"/>
<dbReference type="AlphaFoldDB" id="A0A1B3XIN9"/>
<dbReference type="Pfam" id="PF01882">
    <property type="entry name" value="DUF58"/>
    <property type="match status" value="1"/>
</dbReference>
<dbReference type="KEGG" id="bmur:ABE28_001790"/>
<proteinExistence type="predicted"/>
<evidence type="ECO:0000313" key="3">
    <source>
        <dbReference type="EMBL" id="AOH53072.1"/>
    </source>
</evidence>
<dbReference type="PANTHER" id="PTHR34351:SF2">
    <property type="entry name" value="DUF58 DOMAIN-CONTAINING PROTEIN"/>
    <property type="match status" value="1"/>
</dbReference>
<protein>
    <recommendedName>
        <fullName evidence="2">DUF58 domain-containing protein</fullName>
    </recommendedName>
</protein>
<keyword evidence="4" id="KW-1185">Reference proteome</keyword>
<evidence type="ECO:0000256" key="1">
    <source>
        <dbReference type="SAM" id="Phobius"/>
    </source>
</evidence>
<dbReference type="Proteomes" id="UP000077926">
    <property type="component" value="Chromosome"/>
</dbReference>
<organism evidence="3 4">
    <name type="scientific">Peribacillus muralis</name>
    <dbReference type="NCBI Taxonomy" id="264697"/>
    <lineage>
        <taxon>Bacteria</taxon>
        <taxon>Bacillati</taxon>
        <taxon>Bacillota</taxon>
        <taxon>Bacilli</taxon>
        <taxon>Bacillales</taxon>
        <taxon>Bacillaceae</taxon>
        <taxon>Peribacillus</taxon>
    </lineage>
</organism>
<feature type="transmembrane region" description="Helical" evidence="1">
    <location>
        <begin position="36"/>
        <end position="56"/>
    </location>
</feature>
<feature type="domain" description="DUF58" evidence="2">
    <location>
        <begin position="205"/>
        <end position="347"/>
    </location>
</feature>
<dbReference type="PANTHER" id="PTHR34351">
    <property type="entry name" value="SLR1927 PROTEIN-RELATED"/>
    <property type="match status" value="1"/>
</dbReference>
<keyword evidence="1" id="KW-1133">Transmembrane helix</keyword>
<keyword evidence="1" id="KW-0472">Membrane</keyword>
<evidence type="ECO:0000259" key="2">
    <source>
        <dbReference type="Pfam" id="PF01882"/>
    </source>
</evidence>
<accession>A0A1B3XIN9</accession>
<dbReference type="EMBL" id="CP017080">
    <property type="protein sequence ID" value="AOH53072.1"/>
    <property type="molecule type" value="Genomic_DNA"/>
</dbReference>
<name>A0A1B3XIN9_9BACI</name>
<evidence type="ECO:0000313" key="4">
    <source>
        <dbReference type="Proteomes" id="UP000077926"/>
    </source>
</evidence>
<dbReference type="RefSeq" id="WP_064464229.1">
    <property type="nucleotide sequence ID" value="NZ_CP017080.1"/>
</dbReference>